<evidence type="ECO:0000313" key="1">
    <source>
        <dbReference type="EMBL" id="CAH2243543.1"/>
    </source>
</evidence>
<accession>A0A8S4RXA6</accession>
<comment type="caution">
    <text evidence="1">The sequence shown here is derived from an EMBL/GenBank/DDBJ whole genome shotgun (WGS) entry which is preliminary data.</text>
</comment>
<proteinExistence type="predicted"/>
<sequence length="83" mass="9245">MRFYKSHEVRDASKTLADKHLRGCYGVTGEMGRARELAMRRAPGLNDIEGGRCRPEGASCEHSDLGSDRRLSDCCWTFGLIIA</sequence>
<dbReference type="EMBL" id="CAKXAJ010025748">
    <property type="protein sequence ID" value="CAH2243543.1"/>
    <property type="molecule type" value="Genomic_DNA"/>
</dbReference>
<keyword evidence="2" id="KW-1185">Reference proteome</keyword>
<evidence type="ECO:0000313" key="2">
    <source>
        <dbReference type="Proteomes" id="UP000838756"/>
    </source>
</evidence>
<dbReference type="Proteomes" id="UP000838756">
    <property type="component" value="Unassembled WGS sequence"/>
</dbReference>
<organism evidence="1 2">
    <name type="scientific">Pararge aegeria aegeria</name>
    <dbReference type="NCBI Taxonomy" id="348720"/>
    <lineage>
        <taxon>Eukaryota</taxon>
        <taxon>Metazoa</taxon>
        <taxon>Ecdysozoa</taxon>
        <taxon>Arthropoda</taxon>
        <taxon>Hexapoda</taxon>
        <taxon>Insecta</taxon>
        <taxon>Pterygota</taxon>
        <taxon>Neoptera</taxon>
        <taxon>Endopterygota</taxon>
        <taxon>Lepidoptera</taxon>
        <taxon>Glossata</taxon>
        <taxon>Ditrysia</taxon>
        <taxon>Papilionoidea</taxon>
        <taxon>Nymphalidae</taxon>
        <taxon>Satyrinae</taxon>
        <taxon>Satyrini</taxon>
        <taxon>Parargina</taxon>
        <taxon>Pararge</taxon>
    </lineage>
</organism>
<dbReference type="AlphaFoldDB" id="A0A8S4RXA6"/>
<reference evidence="1" key="1">
    <citation type="submission" date="2022-03" db="EMBL/GenBank/DDBJ databases">
        <authorList>
            <person name="Lindestad O."/>
        </authorList>
    </citation>
    <scope>NUCLEOTIDE SEQUENCE</scope>
</reference>
<gene>
    <name evidence="1" type="primary">jg1590</name>
    <name evidence="1" type="ORF">PAEG_LOCUS19655</name>
</gene>
<name>A0A8S4RXA6_9NEOP</name>
<protein>
    <submittedName>
        <fullName evidence="1">Jg1590 protein</fullName>
    </submittedName>
</protein>